<dbReference type="GO" id="GO:0019915">
    <property type="term" value="P:lipid storage"/>
    <property type="evidence" value="ECO:0007669"/>
    <property type="project" value="InterPro"/>
</dbReference>
<dbReference type="GO" id="GO:0034389">
    <property type="term" value="P:lipid droplet organization"/>
    <property type="evidence" value="ECO:0007669"/>
    <property type="project" value="InterPro"/>
</dbReference>
<evidence type="ECO:0000256" key="4">
    <source>
        <dbReference type="ARBA" id="ARBA00022824"/>
    </source>
</evidence>
<dbReference type="AlphaFoldDB" id="A0A9N6WUM5"/>
<dbReference type="InterPro" id="IPR019388">
    <property type="entry name" value="FIT"/>
</dbReference>
<feature type="transmembrane region" description="Helical" evidence="8">
    <location>
        <begin position="89"/>
        <end position="108"/>
    </location>
</feature>
<keyword evidence="7 8" id="KW-0472">Membrane</keyword>
<evidence type="ECO:0000256" key="6">
    <source>
        <dbReference type="ARBA" id="ARBA00023098"/>
    </source>
</evidence>
<organism evidence="9">
    <name type="scientific">Lynceus sp. MCZ IZ 141354</name>
    <dbReference type="NCBI Taxonomy" id="1930659"/>
    <lineage>
        <taxon>Eukaryota</taxon>
        <taxon>Metazoa</taxon>
        <taxon>Ecdysozoa</taxon>
        <taxon>Arthropoda</taxon>
        <taxon>Crustacea</taxon>
        <taxon>Branchiopoda</taxon>
        <taxon>Diplostraca</taxon>
        <taxon>Laevicaudata</taxon>
        <taxon>Lynceidae</taxon>
        <taxon>Lynceus</taxon>
    </lineage>
</organism>
<reference evidence="9" key="1">
    <citation type="submission" date="2021-04" db="EMBL/GenBank/DDBJ databases">
        <authorList>
            <person name="Cornetti L."/>
        </authorList>
    </citation>
    <scope>NUCLEOTIDE SEQUENCE</scope>
</reference>
<evidence type="ECO:0000256" key="3">
    <source>
        <dbReference type="ARBA" id="ARBA00022801"/>
    </source>
</evidence>
<dbReference type="EMBL" id="OC988945">
    <property type="protein sequence ID" value="CAG4645600.1"/>
    <property type="molecule type" value="Genomic_DNA"/>
</dbReference>
<dbReference type="InterPro" id="IPR046401">
    <property type="entry name" value="FITM1/2"/>
</dbReference>
<comment type="subcellular location">
    <subcellularLocation>
        <location evidence="1">Endoplasmic reticulum membrane</location>
        <topology evidence="1">Multi-pass membrane protein</topology>
    </subcellularLocation>
</comment>
<accession>A0A9N6WUM5</accession>
<dbReference type="GO" id="GO:0005789">
    <property type="term" value="C:endoplasmic reticulum membrane"/>
    <property type="evidence" value="ECO:0007669"/>
    <property type="project" value="UniProtKB-SubCell"/>
</dbReference>
<proteinExistence type="inferred from homology"/>
<dbReference type="Pfam" id="PF10261">
    <property type="entry name" value="FIT"/>
    <property type="match status" value="2"/>
</dbReference>
<evidence type="ECO:0000256" key="7">
    <source>
        <dbReference type="ARBA" id="ARBA00023136"/>
    </source>
</evidence>
<keyword evidence="3" id="KW-0378">Hydrolase</keyword>
<dbReference type="HAMAP" id="MF_03230">
    <property type="entry name" value="FITM2"/>
    <property type="match status" value="1"/>
</dbReference>
<name>A0A9N6WUM5_9CRUS</name>
<evidence type="ECO:0000256" key="2">
    <source>
        <dbReference type="ARBA" id="ARBA00022692"/>
    </source>
</evidence>
<gene>
    <name evidence="9" type="primary">EOG090X07YX</name>
</gene>
<sequence length="363" mass="41839">MNFRPVSDLTRPSIRGTKPLPEPAPVSQVLLLMIVHLCRKILFIDPSIKVGVYVLAVFFGSVVADVLPIPRSYFSYKDNFLNIYFVKWSWGWTMVLVGTFLYLTSKVYCCGDNLRIRRHFGRLLIATAGWLFFTRSFVHIEDNYGYCSKNVIGRKNCLHKGHIWQGFSISGHTFILIYCTLILMEEAKALIGWEGIKDFLRLEEYNRANEEGEGTALENLSDKQFESTKAFYEKYTPYVRITFIGMAMLSLIWDVMLISTTLYFHTTPEKFVASICAVLFWFGTYRFWFLSSNWLSPGLPGEGVFQYMNPRQPMLSATLLRRRSSLRLKYISKTTDKIPTFMGMPLNPLRNAVPPSQYAVATE</sequence>
<feature type="transmembrane region" description="Helical" evidence="8">
    <location>
        <begin position="241"/>
        <end position="265"/>
    </location>
</feature>
<evidence type="ECO:0000256" key="5">
    <source>
        <dbReference type="ARBA" id="ARBA00022989"/>
    </source>
</evidence>
<keyword evidence="4" id="KW-0256">Endoplasmic reticulum</keyword>
<dbReference type="PANTHER" id="PTHR23129:SF0">
    <property type="entry name" value="ACYL-COENZYME A DIPHOSPHATASE FITM2"/>
    <property type="match status" value="1"/>
</dbReference>
<protein>
    <submittedName>
        <fullName evidence="9">EOG090X07YX</fullName>
    </submittedName>
</protein>
<keyword evidence="6" id="KW-0443">Lipid metabolism</keyword>
<evidence type="ECO:0000313" key="9">
    <source>
        <dbReference type="EMBL" id="CAG4645600.1"/>
    </source>
</evidence>
<keyword evidence="5 8" id="KW-1133">Transmembrane helix</keyword>
<dbReference type="GO" id="GO:0008654">
    <property type="term" value="P:phospholipid biosynthetic process"/>
    <property type="evidence" value="ECO:0007669"/>
    <property type="project" value="TreeGrafter"/>
</dbReference>
<feature type="transmembrane region" description="Helical" evidence="8">
    <location>
        <begin position="163"/>
        <end position="184"/>
    </location>
</feature>
<feature type="transmembrane region" description="Helical" evidence="8">
    <location>
        <begin position="271"/>
        <end position="289"/>
    </location>
</feature>
<dbReference type="GO" id="GO:0010945">
    <property type="term" value="F:coenzyme A diphosphatase activity"/>
    <property type="evidence" value="ECO:0007669"/>
    <property type="project" value="InterPro"/>
</dbReference>
<dbReference type="PANTHER" id="PTHR23129">
    <property type="entry name" value="ACYL-COENZYME A DIPHOSPHATASE FITM2"/>
    <property type="match status" value="1"/>
</dbReference>
<evidence type="ECO:0000256" key="1">
    <source>
        <dbReference type="ARBA" id="ARBA00004477"/>
    </source>
</evidence>
<feature type="transmembrane region" description="Helical" evidence="8">
    <location>
        <begin position="50"/>
        <end position="69"/>
    </location>
</feature>
<evidence type="ECO:0000256" key="8">
    <source>
        <dbReference type="SAM" id="Phobius"/>
    </source>
</evidence>
<keyword evidence="2 8" id="KW-0812">Transmembrane</keyword>